<dbReference type="AlphaFoldDB" id="N4W6C8"/>
<reference evidence="2 3" key="1">
    <citation type="submission" date="2013-03" db="EMBL/GenBank/DDBJ databases">
        <title>Draft genome sequence of Gracibacillus halophilus YIM-C55.5, a moderately halophilic and thermophilic organism from the Xiaochaidamu salt lake.</title>
        <authorList>
            <person name="Sugumar T."/>
            <person name="Polireddy D.R."/>
            <person name="Antony A."/>
            <person name="Madhava Y.R."/>
            <person name="Sivakumar N."/>
        </authorList>
    </citation>
    <scope>NUCLEOTIDE SEQUENCE [LARGE SCALE GENOMIC DNA]</scope>
    <source>
        <strain evidence="2 3">YIM-C55.5</strain>
    </source>
</reference>
<dbReference type="Proteomes" id="UP000012283">
    <property type="component" value="Unassembled WGS sequence"/>
</dbReference>
<name>N4W6C8_9BACI</name>
<gene>
    <name evidence="2" type="ORF">J416_14273</name>
</gene>
<dbReference type="EMBL" id="APML01000075">
    <property type="protein sequence ID" value="ENH95768.1"/>
    <property type="molecule type" value="Genomic_DNA"/>
</dbReference>
<feature type="compositionally biased region" description="Basic and acidic residues" evidence="1">
    <location>
        <begin position="39"/>
        <end position="52"/>
    </location>
</feature>
<dbReference type="PATRIC" id="fig|1308866.3.peg.2876"/>
<dbReference type="PROSITE" id="PS51257">
    <property type="entry name" value="PROKAR_LIPOPROTEIN"/>
    <property type="match status" value="1"/>
</dbReference>
<evidence type="ECO:0000256" key="1">
    <source>
        <dbReference type="SAM" id="MobiDB-lite"/>
    </source>
</evidence>
<accession>N4W6C8</accession>
<keyword evidence="3" id="KW-1185">Reference proteome</keyword>
<organism evidence="2 3">
    <name type="scientific">Gracilibacillus halophilus YIM-C55.5</name>
    <dbReference type="NCBI Taxonomy" id="1308866"/>
    <lineage>
        <taxon>Bacteria</taxon>
        <taxon>Bacillati</taxon>
        <taxon>Bacillota</taxon>
        <taxon>Bacilli</taxon>
        <taxon>Bacillales</taxon>
        <taxon>Bacillaceae</taxon>
        <taxon>Gracilibacillus</taxon>
    </lineage>
</organism>
<dbReference type="RefSeq" id="WP_003473682.1">
    <property type="nucleotide sequence ID" value="NZ_APML01000075.1"/>
</dbReference>
<feature type="region of interest" description="Disordered" evidence="1">
    <location>
        <begin position="19"/>
        <end position="97"/>
    </location>
</feature>
<comment type="caution">
    <text evidence="2">The sequence shown here is derived from an EMBL/GenBank/DDBJ whole genome shotgun (WGS) entry which is preliminary data.</text>
</comment>
<proteinExistence type="predicted"/>
<sequence length="213" mass="24054">MKKWLYLLLIAGVLVGCGQQEDGVSSNEPMNDENEENVLEEKSTDSDVKAEISEETEEAVEKESDQEMATTSQDTESEDESQQTEHSTQEQSVDEQEIDIEFIKNELKIGMTEQEVKSLLGEPSKTGSDAKNADPLWLYNIRPAKGYYFEGPFENPEIIDAVDTEGLKNREVDIILFLSWKEGEVDYISANYTNDNGDVKGYRLFEDGTIKES</sequence>
<evidence type="ECO:0000313" key="3">
    <source>
        <dbReference type="Proteomes" id="UP000012283"/>
    </source>
</evidence>
<protein>
    <submittedName>
        <fullName evidence="2">Uncharacterized protein</fullName>
    </submittedName>
</protein>
<dbReference type="OrthoDB" id="2735730at2"/>
<evidence type="ECO:0000313" key="2">
    <source>
        <dbReference type="EMBL" id="ENH95768.1"/>
    </source>
</evidence>
<dbReference type="eggNOG" id="ENOG502ZPW3">
    <property type="taxonomic scope" value="Bacteria"/>
</dbReference>
<dbReference type="STRING" id="1308866.J416_14273"/>